<feature type="transmembrane region" description="Helical" evidence="8">
    <location>
        <begin position="36"/>
        <end position="56"/>
    </location>
</feature>
<keyword evidence="5" id="KW-1015">Disulfide bond</keyword>
<dbReference type="PANTHER" id="PTHR31080:SF303">
    <property type="entry name" value="PECTINESTERASE 1-LIKE"/>
    <property type="match status" value="1"/>
</dbReference>
<keyword evidence="8" id="KW-1133">Transmembrane helix</keyword>
<name>A0A2P2IIF9_RHIMU</name>
<proteinExistence type="inferred from homology"/>
<dbReference type="SUPFAM" id="SSF101148">
    <property type="entry name" value="Plant invertase/pectin methylesterase inhibitor"/>
    <property type="match status" value="1"/>
</dbReference>
<keyword evidence="8" id="KW-0472">Membrane</keyword>
<dbReference type="EC" id="3.1.1.11" evidence="3"/>
<dbReference type="EMBL" id="GGEC01000531">
    <property type="protein sequence ID" value="MBW81014.1"/>
    <property type="molecule type" value="Transcribed_RNA"/>
</dbReference>
<evidence type="ECO:0000256" key="4">
    <source>
        <dbReference type="ARBA" id="ARBA00022729"/>
    </source>
</evidence>
<evidence type="ECO:0000259" key="9">
    <source>
        <dbReference type="SMART" id="SM00856"/>
    </source>
</evidence>
<comment type="similarity">
    <text evidence="7">Belongs to the PMEI family.</text>
</comment>
<comment type="similarity">
    <text evidence="1">In the N-terminal section; belongs to the PMEI family.</text>
</comment>
<keyword evidence="8" id="KW-0812">Transmembrane</keyword>
<dbReference type="InterPro" id="IPR051955">
    <property type="entry name" value="PME_Inhibitor"/>
</dbReference>
<sequence length="239" mass="26403">MESMNWMKGYGKVNPDAEDQIQTMHEKRSTASRKRLIVALAISAIFLLTLTISIIVGKAIHESITEPTESVESVQIVCQVTQHPASCFSSITSLNVPEKADGDPEFILGLSLQVSIKELKNLSSFLSSLNDVNSQAAINDCLTQFDDALSRLNDSLLVMKVSRPGDKVLTVDKVKDIQTWISAAMTDQETCLDGLSEMGSTVLDEVNAKMDRSKEFMSNSLAIVAHMQPLLEKFDRKMY</sequence>
<dbReference type="Gene3D" id="1.20.140.40">
    <property type="entry name" value="Invertase/pectin methylesterase inhibitor family protein"/>
    <property type="match status" value="1"/>
</dbReference>
<dbReference type="CDD" id="cd15798">
    <property type="entry name" value="PMEI-like_3"/>
    <property type="match status" value="1"/>
</dbReference>
<dbReference type="GO" id="GO:0030599">
    <property type="term" value="F:pectinesterase activity"/>
    <property type="evidence" value="ECO:0007669"/>
    <property type="project" value="UniProtKB-EC"/>
</dbReference>
<dbReference type="PANTHER" id="PTHR31080">
    <property type="entry name" value="PECTINESTERASE INHIBITOR-LIKE"/>
    <property type="match status" value="1"/>
</dbReference>
<evidence type="ECO:0000256" key="7">
    <source>
        <dbReference type="ARBA" id="ARBA00038471"/>
    </source>
</evidence>
<dbReference type="InterPro" id="IPR006501">
    <property type="entry name" value="Pectinesterase_inhib_dom"/>
</dbReference>
<accession>A0A2P2IIF9</accession>
<feature type="domain" description="Pectinesterase inhibitor" evidence="9">
    <location>
        <begin position="69"/>
        <end position="223"/>
    </location>
</feature>
<evidence type="ECO:0000256" key="1">
    <source>
        <dbReference type="ARBA" id="ARBA00006027"/>
    </source>
</evidence>
<evidence type="ECO:0000256" key="6">
    <source>
        <dbReference type="ARBA" id="ARBA00023180"/>
    </source>
</evidence>
<dbReference type="Pfam" id="PF04043">
    <property type="entry name" value="PMEI"/>
    <property type="match status" value="1"/>
</dbReference>
<evidence type="ECO:0000256" key="5">
    <source>
        <dbReference type="ARBA" id="ARBA00023157"/>
    </source>
</evidence>
<evidence type="ECO:0000313" key="10">
    <source>
        <dbReference type="EMBL" id="MBW81014.1"/>
    </source>
</evidence>
<dbReference type="FunFam" id="1.20.140.40:FF:000010">
    <property type="entry name" value="Pectinesterase"/>
    <property type="match status" value="1"/>
</dbReference>
<evidence type="ECO:0000256" key="2">
    <source>
        <dbReference type="ARBA" id="ARBA00007786"/>
    </source>
</evidence>
<keyword evidence="4" id="KW-0732">Signal</keyword>
<dbReference type="SMART" id="SM00856">
    <property type="entry name" value="PMEI"/>
    <property type="match status" value="1"/>
</dbReference>
<dbReference type="GO" id="GO:0004857">
    <property type="term" value="F:enzyme inhibitor activity"/>
    <property type="evidence" value="ECO:0007669"/>
    <property type="project" value="InterPro"/>
</dbReference>
<dbReference type="NCBIfam" id="TIGR01614">
    <property type="entry name" value="PME_inhib"/>
    <property type="match status" value="1"/>
</dbReference>
<dbReference type="AlphaFoldDB" id="A0A2P2IIF9"/>
<protein>
    <recommendedName>
        <fullName evidence="3">pectinesterase</fullName>
        <ecNumber evidence="3">3.1.1.11</ecNumber>
    </recommendedName>
</protein>
<reference evidence="10" key="1">
    <citation type="submission" date="2018-02" db="EMBL/GenBank/DDBJ databases">
        <title>Rhizophora mucronata_Transcriptome.</title>
        <authorList>
            <person name="Meera S.P."/>
            <person name="Sreeshan A."/>
            <person name="Augustine A."/>
        </authorList>
    </citation>
    <scope>NUCLEOTIDE SEQUENCE</scope>
    <source>
        <tissue evidence="10">Leaf</tissue>
    </source>
</reference>
<dbReference type="InterPro" id="IPR035513">
    <property type="entry name" value="Invertase/methylesterase_inhib"/>
</dbReference>
<evidence type="ECO:0000256" key="8">
    <source>
        <dbReference type="SAM" id="Phobius"/>
    </source>
</evidence>
<keyword evidence="6" id="KW-0325">Glycoprotein</keyword>
<comment type="similarity">
    <text evidence="2">In the C-terminal section; belongs to the pectinesterase family.</text>
</comment>
<evidence type="ECO:0000256" key="3">
    <source>
        <dbReference type="ARBA" id="ARBA00013229"/>
    </source>
</evidence>
<organism evidence="10">
    <name type="scientific">Rhizophora mucronata</name>
    <name type="common">Asiatic mangrove</name>
    <dbReference type="NCBI Taxonomy" id="61149"/>
    <lineage>
        <taxon>Eukaryota</taxon>
        <taxon>Viridiplantae</taxon>
        <taxon>Streptophyta</taxon>
        <taxon>Embryophyta</taxon>
        <taxon>Tracheophyta</taxon>
        <taxon>Spermatophyta</taxon>
        <taxon>Magnoliopsida</taxon>
        <taxon>eudicotyledons</taxon>
        <taxon>Gunneridae</taxon>
        <taxon>Pentapetalae</taxon>
        <taxon>rosids</taxon>
        <taxon>fabids</taxon>
        <taxon>Malpighiales</taxon>
        <taxon>Rhizophoraceae</taxon>
        <taxon>Rhizophora</taxon>
    </lineage>
</organism>